<name>A0A0D3EZS5_9ORYZ</name>
<dbReference type="PaxDb" id="65489-OBART02G01130.1"/>
<sequence>MPGWEHDEHEGRQVWATARHRPVLFALPLATAVAALPLSPRAPAAIAPPGQPVSIAISLGHLASPLRPQPSSSPPVFIGGRPPANATPSSQRPSQLAQRR</sequence>
<feature type="compositionally biased region" description="Polar residues" evidence="1">
    <location>
        <begin position="86"/>
        <end position="100"/>
    </location>
</feature>
<organism evidence="2">
    <name type="scientific">Oryza barthii</name>
    <dbReference type="NCBI Taxonomy" id="65489"/>
    <lineage>
        <taxon>Eukaryota</taxon>
        <taxon>Viridiplantae</taxon>
        <taxon>Streptophyta</taxon>
        <taxon>Embryophyta</taxon>
        <taxon>Tracheophyta</taxon>
        <taxon>Spermatophyta</taxon>
        <taxon>Magnoliopsida</taxon>
        <taxon>Liliopsida</taxon>
        <taxon>Poales</taxon>
        <taxon>Poaceae</taxon>
        <taxon>BOP clade</taxon>
        <taxon>Oryzoideae</taxon>
        <taxon>Oryzeae</taxon>
        <taxon>Oryzinae</taxon>
        <taxon>Oryza</taxon>
    </lineage>
</organism>
<evidence type="ECO:0000313" key="2">
    <source>
        <dbReference type="EnsemblPlants" id="OBART02G01130.1"/>
    </source>
</evidence>
<reference evidence="2" key="2">
    <citation type="submission" date="2015-03" db="UniProtKB">
        <authorList>
            <consortium name="EnsemblPlants"/>
        </authorList>
    </citation>
    <scope>IDENTIFICATION</scope>
</reference>
<reference evidence="2" key="1">
    <citation type="journal article" date="2009" name="Rice">
        <title>De Novo Next Generation Sequencing of Plant Genomes.</title>
        <authorList>
            <person name="Rounsley S."/>
            <person name="Marri P.R."/>
            <person name="Yu Y."/>
            <person name="He R."/>
            <person name="Sisneros N."/>
            <person name="Goicoechea J.L."/>
            <person name="Lee S.J."/>
            <person name="Angelova A."/>
            <person name="Kudrna D."/>
            <person name="Luo M."/>
            <person name="Affourtit J."/>
            <person name="Desany B."/>
            <person name="Knight J."/>
            <person name="Niazi F."/>
            <person name="Egholm M."/>
            <person name="Wing R.A."/>
        </authorList>
    </citation>
    <scope>NUCLEOTIDE SEQUENCE [LARGE SCALE GENOMIC DNA]</scope>
    <source>
        <strain evidence="2">cv. IRGC 105608</strain>
    </source>
</reference>
<dbReference type="AlphaFoldDB" id="A0A0D3EZS5"/>
<protein>
    <submittedName>
        <fullName evidence="2">Uncharacterized protein</fullName>
    </submittedName>
</protein>
<dbReference type="Proteomes" id="UP000026960">
    <property type="component" value="Chromosome 2"/>
</dbReference>
<keyword evidence="3" id="KW-1185">Reference proteome</keyword>
<feature type="region of interest" description="Disordered" evidence="1">
    <location>
        <begin position="63"/>
        <end position="100"/>
    </location>
</feature>
<dbReference type="Gramene" id="OBART02G01130.1">
    <property type="protein sequence ID" value="OBART02G01130.1"/>
    <property type="gene ID" value="OBART02G01130"/>
</dbReference>
<dbReference type="EnsemblPlants" id="OBART02G01130.1">
    <property type="protein sequence ID" value="OBART02G01130.1"/>
    <property type="gene ID" value="OBART02G01130"/>
</dbReference>
<accession>A0A0D3EZS5</accession>
<proteinExistence type="predicted"/>
<evidence type="ECO:0000256" key="1">
    <source>
        <dbReference type="SAM" id="MobiDB-lite"/>
    </source>
</evidence>
<dbReference type="HOGENOM" id="CLU_2310367_0_0_1"/>
<evidence type="ECO:0000313" key="3">
    <source>
        <dbReference type="Proteomes" id="UP000026960"/>
    </source>
</evidence>